<name>A0ABN1XVK4_9ACTN</name>
<organism evidence="1 2">
    <name type="scientific">Kitasatospora putterlickiae</name>
    <dbReference type="NCBI Taxonomy" id="221725"/>
    <lineage>
        <taxon>Bacteria</taxon>
        <taxon>Bacillati</taxon>
        <taxon>Actinomycetota</taxon>
        <taxon>Actinomycetes</taxon>
        <taxon>Kitasatosporales</taxon>
        <taxon>Streptomycetaceae</taxon>
        <taxon>Kitasatospora</taxon>
    </lineage>
</organism>
<comment type="caution">
    <text evidence="1">The sequence shown here is derived from an EMBL/GenBank/DDBJ whole genome shotgun (WGS) entry which is preliminary data.</text>
</comment>
<dbReference type="SUPFAM" id="SSF101898">
    <property type="entry name" value="NHL repeat"/>
    <property type="match status" value="1"/>
</dbReference>
<accession>A0ABN1XVK4</accession>
<evidence type="ECO:0000313" key="2">
    <source>
        <dbReference type="Proteomes" id="UP001499863"/>
    </source>
</evidence>
<dbReference type="RefSeq" id="WP_344331794.1">
    <property type="nucleotide sequence ID" value="NZ_BAAAKJ010000105.1"/>
</dbReference>
<proteinExistence type="predicted"/>
<dbReference type="Proteomes" id="UP001499863">
    <property type="component" value="Unassembled WGS sequence"/>
</dbReference>
<dbReference type="EMBL" id="BAAAKJ010000105">
    <property type="protein sequence ID" value="GAA1391014.1"/>
    <property type="molecule type" value="Genomic_DNA"/>
</dbReference>
<protein>
    <submittedName>
        <fullName evidence="1">Uncharacterized protein</fullName>
    </submittedName>
</protein>
<evidence type="ECO:0000313" key="1">
    <source>
        <dbReference type="EMBL" id="GAA1391014.1"/>
    </source>
</evidence>
<keyword evidence="2" id="KW-1185">Reference proteome</keyword>
<reference evidence="1 2" key="1">
    <citation type="journal article" date="2019" name="Int. J. Syst. Evol. Microbiol.">
        <title>The Global Catalogue of Microorganisms (GCM) 10K type strain sequencing project: providing services to taxonomists for standard genome sequencing and annotation.</title>
        <authorList>
            <consortium name="The Broad Institute Genomics Platform"/>
            <consortium name="The Broad Institute Genome Sequencing Center for Infectious Disease"/>
            <person name="Wu L."/>
            <person name="Ma J."/>
        </authorList>
    </citation>
    <scope>NUCLEOTIDE SEQUENCE [LARGE SCALE GENOMIC DNA]</scope>
    <source>
        <strain evidence="1 2">JCM 12393</strain>
    </source>
</reference>
<sequence>MPAAPTAEVWRLPEQDVRAGRRAVAWTVGPDGGLAVLLVDGGRAGFVLPPFDGELVTLTDRGERRRPLAQVPVQPGHLALLPGHRVLVAAHRAGRGDDDAAPNAVVLDGEGRPVRDLSLGDDLLALTTDRDGRVWMAFGDEGVYGDHPLARPGLVGTDAGGRVVWRPGKGELPEWPLEGLAAATEGEAAWLAWYSEDLTGFLTRIDPAAGTSRSVPSPFREPLGFAITGDRGVFLTRGGELAWYGRTAGGRWTERRRGVPPLAGELDQERAFGRDGVLWFRAGNAWCRVEA</sequence>
<gene>
    <name evidence="1" type="ORF">GCM10009639_20350</name>
</gene>